<evidence type="ECO:0000313" key="1">
    <source>
        <dbReference type="EMBL" id="GIY83598.1"/>
    </source>
</evidence>
<dbReference type="AlphaFoldDB" id="A0AAV4WPX8"/>
<comment type="caution">
    <text evidence="1">The sequence shown here is derived from an EMBL/GenBank/DDBJ whole genome shotgun (WGS) entry which is preliminary data.</text>
</comment>
<sequence>MAVSCGLLSEVKKKRELPRRVSLVQSYRGVAVTSRSNCEFYASSLTQFEISAPERISLPSPPPPLPALNLSLIQNELSAIHRCTLKNVKYLDRLIPGDENLCFGYKYANEGGVSIPPPPYLGSCGTVTVLTRDERIATV</sequence>
<protein>
    <submittedName>
        <fullName evidence="1">Uncharacterized protein</fullName>
    </submittedName>
</protein>
<keyword evidence="2" id="KW-1185">Reference proteome</keyword>
<accession>A0AAV4WPX8</accession>
<dbReference type="Proteomes" id="UP001054837">
    <property type="component" value="Unassembled WGS sequence"/>
</dbReference>
<evidence type="ECO:0000313" key="2">
    <source>
        <dbReference type="Proteomes" id="UP001054837"/>
    </source>
</evidence>
<organism evidence="1 2">
    <name type="scientific">Caerostris darwini</name>
    <dbReference type="NCBI Taxonomy" id="1538125"/>
    <lineage>
        <taxon>Eukaryota</taxon>
        <taxon>Metazoa</taxon>
        <taxon>Ecdysozoa</taxon>
        <taxon>Arthropoda</taxon>
        <taxon>Chelicerata</taxon>
        <taxon>Arachnida</taxon>
        <taxon>Araneae</taxon>
        <taxon>Araneomorphae</taxon>
        <taxon>Entelegynae</taxon>
        <taxon>Araneoidea</taxon>
        <taxon>Araneidae</taxon>
        <taxon>Caerostris</taxon>
    </lineage>
</organism>
<reference evidence="1 2" key="1">
    <citation type="submission" date="2021-06" db="EMBL/GenBank/DDBJ databases">
        <title>Caerostris darwini draft genome.</title>
        <authorList>
            <person name="Kono N."/>
            <person name="Arakawa K."/>
        </authorList>
    </citation>
    <scope>NUCLEOTIDE SEQUENCE [LARGE SCALE GENOMIC DNA]</scope>
</reference>
<dbReference type="EMBL" id="BPLQ01014835">
    <property type="protein sequence ID" value="GIY83598.1"/>
    <property type="molecule type" value="Genomic_DNA"/>
</dbReference>
<gene>
    <name evidence="1" type="ORF">CDAR_32361</name>
</gene>
<proteinExistence type="predicted"/>
<name>A0AAV4WPX8_9ARAC</name>